<feature type="compositionally biased region" description="Basic and acidic residues" evidence="1">
    <location>
        <begin position="437"/>
        <end position="453"/>
    </location>
</feature>
<feature type="domain" description="LTI65/LTI78 NYQTKV repeat" evidence="3">
    <location>
        <begin position="238"/>
        <end position="300"/>
    </location>
</feature>
<feature type="compositionally biased region" description="Acidic residues" evidence="1">
    <location>
        <begin position="58"/>
        <end position="70"/>
    </location>
</feature>
<proteinExistence type="predicted"/>
<dbReference type="Pfam" id="PF23399">
    <property type="entry name" value="LTI65_PGEED"/>
    <property type="match status" value="1"/>
</dbReference>
<feature type="compositionally biased region" description="Basic and acidic residues" evidence="1">
    <location>
        <begin position="229"/>
        <end position="249"/>
    </location>
</feature>
<protein>
    <submittedName>
        <fullName evidence="6">Low-temperature-induced 78 kDa protein-like</fullName>
    </submittedName>
</protein>
<feature type="domain" description="LTI65/LTI78 N-terminal" evidence="4">
    <location>
        <begin position="20"/>
        <end position="80"/>
    </location>
</feature>
<evidence type="ECO:0000313" key="5">
    <source>
        <dbReference type="Proteomes" id="UP000694864"/>
    </source>
</evidence>
<feature type="compositionally biased region" description="Basic and acidic residues" evidence="1">
    <location>
        <begin position="347"/>
        <end position="386"/>
    </location>
</feature>
<feature type="region of interest" description="Disordered" evidence="1">
    <location>
        <begin position="696"/>
        <end position="745"/>
    </location>
</feature>
<gene>
    <name evidence="6" type="primary">LOC104725743</name>
</gene>
<dbReference type="GeneID" id="104725743"/>
<dbReference type="InterPro" id="IPR057058">
    <property type="entry name" value="LTI65_LTI78_NYQTKV"/>
</dbReference>
<dbReference type="InterPro" id="IPR056605">
    <property type="entry name" value="LTI65_LTI78_N"/>
</dbReference>
<reference evidence="5" key="1">
    <citation type="journal article" date="2014" name="Nat. Commun.">
        <title>The emerging biofuel crop Camelina sativa retains a highly undifferentiated hexaploid genome structure.</title>
        <authorList>
            <person name="Kagale S."/>
            <person name="Koh C."/>
            <person name="Nixon J."/>
            <person name="Bollina V."/>
            <person name="Clarke W.E."/>
            <person name="Tuteja R."/>
            <person name="Spillane C."/>
            <person name="Robinson S.J."/>
            <person name="Links M.G."/>
            <person name="Clarke C."/>
            <person name="Higgins E.E."/>
            <person name="Huebert T."/>
            <person name="Sharpe A.G."/>
            <person name="Parkin I.A."/>
        </authorList>
    </citation>
    <scope>NUCLEOTIDE SEQUENCE [LARGE SCALE GENOMIC DNA]</scope>
    <source>
        <strain evidence="5">cv. DH55</strain>
    </source>
</reference>
<dbReference type="PANTHER" id="PTHR33836:SF1">
    <property type="entry name" value="LOW-TEMPERATURE-INDUCED 65 KDA PROTEIN-RELATED"/>
    <property type="match status" value="1"/>
</dbReference>
<keyword evidence="5" id="KW-1185">Reference proteome</keyword>
<dbReference type="Pfam" id="PF23402">
    <property type="entry name" value="LTI65_LTI78_NYQTKV"/>
    <property type="match status" value="1"/>
</dbReference>
<evidence type="ECO:0000259" key="4">
    <source>
        <dbReference type="Pfam" id="PF23403"/>
    </source>
</evidence>
<dbReference type="Proteomes" id="UP000694864">
    <property type="component" value="Chromosome 11"/>
</dbReference>
<feature type="compositionally biased region" description="Basic and acidic residues" evidence="1">
    <location>
        <begin position="171"/>
        <end position="206"/>
    </location>
</feature>
<dbReference type="InterPro" id="IPR037491">
    <property type="entry name" value="LTI78/LTI65"/>
</dbReference>
<name>A0ABM0UL47_CAMSA</name>
<feature type="compositionally biased region" description="Polar residues" evidence="1">
    <location>
        <begin position="260"/>
        <end position="270"/>
    </location>
</feature>
<evidence type="ECO:0000259" key="3">
    <source>
        <dbReference type="Pfam" id="PF23402"/>
    </source>
</evidence>
<evidence type="ECO:0000259" key="2">
    <source>
        <dbReference type="Pfam" id="PF23399"/>
    </source>
</evidence>
<dbReference type="PANTHER" id="PTHR33836">
    <property type="entry name" value="LOW-TEMPERATURE-INDUCED 65 KDA PROTEIN-RELATED"/>
    <property type="match status" value="1"/>
</dbReference>
<feature type="compositionally biased region" description="Basic and acidic residues" evidence="1">
    <location>
        <begin position="698"/>
        <end position="709"/>
    </location>
</feature>
<feature type="compositionally biased region" description="Basic and acidic residues" evidence="1">
    <location>
        <begin position="310"/>
        <end position="325"/>
    </location>
</feature>
<dbReference type="RefSeq" id="XP_010442756.1">
    <property type="nucleotide sequence ID" value="XM_010444454.2"/>
</dbReference>
<evidence type="ECO:0000256" key="1">
    <source>
        <dbReference type="SAM" id="MobiDB-lite"/>
    </source>
</evidence>
<feature type="compositionally biased region" description="Polar residues" evidence="1">
    <location>
        <begin position="713"/>
        <end position="722"/>
    </location>
</feature>
<feature type="region of interest" description="Disordered" evidence="1">
    <location>
        <begin position="641"/>
        <end position="682"/>
    </location>
</feature>
<evidence type="ECO:0000313" key="6">
    <source>
        <dbReference type="RefSeq" id="XP_010442756.1"/>
    </source>
</evidence>
<feature type="domain" description="LTI65/LTI78 PGEED repeat" evidence="2">
    <location>
        <begin position="608"/>
        <end position="637"/>
    </location>
</feature>
<feature type="compositionally biased region" description="Basic and acidic residues" evidence="1">
    <location>
        <begin position="14"/>
        <end position="24"/>
    </location>
</feature>
<feature type="compositionally biased region" description="Basic and acidic residues" evidence="1">
    <location>
        <begin position="641"/>
        <end position="680"/>
    </location>
</feature>
<feature type="compositionally biased region" description="Basic and acidic residues" evidence="1">
    <location>
        <begin position="604"/>
        <end position="624"/>
    </location>
</feature>
<sequence length="745" mass="81285">MDQTEEPLKTQQQHPEEVEHHENGATKMFRKVKARAKKFKNSLTKTGQGHEHDHDVVEDGDDDEDDELESEVNSSHGVTGKPETLSHPRETSVPAPEEIVPPGTKVFPVVSSDYSKPVEPVSSDYSKPVEPVSSDYSKPVEPVSSDYSKPVEPVPIHDSSYGHESLFNHPKTTDTSDKEEIRDVPIRHPVPELSDREESRETHHESLNTPVSLLSGTEDVSRTFPPSGEDDHLGGERKVNFETPIKIEDDPAVPVGGSTDYLSGVSNYESKVTDPTKAGSGEAGVPEIAESFGQMKVTDESPDQKPGQGFERDLSRRSKEFREFDQDFNSVLGKDSPSKFSGESEAELEKDSSTRSHDFDMKTESGLDKKSPSRSHEFDLKTESGLDKNYPMGFGSELGAEVGRDEFDQKIGSGRNEYSPESDGGLGAPLGGNFPVRSHELDLKEESGIDKDTPTGFDGEPDFLAKGRPGYGDASEERNLPTARSHDVKVETELGRALSTETHDGLLAPEQSRPKERDEFEESRDDFEETKDEAKPKTYAQQFASMLGYSGEIPEGHQTQAARTVDDEDEKLTPVNVKDEETESAVTGKLPFSGGESGVEETEQGEKKDVSGRDYLAEKLTPGEEDKALSEVIAEKLKIGEEEEKKETTKKEMDVKVEKTPTEKLSVEGEHGEAGEEKVEGGGMVGMIKGWFGGAATEEVKPKSPHSVEDSESPQSLGTTVGTKGFPESSGSELGESGVGGGIVR</sequence>
<feature type="compositionally biased region" description="Acidic residues" evidence="1">
    <location>
        <begin position="519"/>
        <end position="531"/>
    </location>
</feature>
<organism evidence="5 6">
    <name type="scientific">Camelina sativa</name>
    <name type="common">False flax</name>
    <name type="synonym">Myagrum sativum</name>
    <dbReference type="NCBI Taxonomy" id="90675"/>
    <lineage>
        <taxon>Eukaryota</taxon>
        <taxon>Viridiplantae</taxon>
        <taxon>Streptophyta</taxon>
        <taxon>Embryophyta</taxon>
        <taxon>Tracheophyta</taxon>
        <taxon>Spermatophyta</taxon>
        <taxon>Magnoliopsida</taxon>
        <taxon>eudicotyledons</taxon>
        <taxon>Gunneridae</taxon>
        <taxon>Pentapetalae</taxon>
        <taxon>rosids</taxon>
        <taxon>malvids</taxon>
        <taxon>Brassicales</taxon>
        <taxon>Brassicaceae</taxon>
        <taxon>Camelineae</taxon>
        <taxon>Camelina</taxon>
    </lineage>
</organism>
<accession>A0ABM0UL47</accession>
<dbReference type="Pfam" id="PF23403">
    <property type="entry name" value="LTI65_LTI78_N"/>
    <property type="match status" value="1"/>
</dbReference>
<dbReference type="InterPro" id="IPR057059">
    <property type="entry name" value="LTI65/LTI78_PGEED"/>
</dbReference>
<feature type="compositionally biased region" description="Basic and acidic residues" evidence="1">
    <location>
        <begin position="475"/>
        <end position="494"/>
    </location>
</feature>
<feature type="region of interest" description="Disordered" evidence="1">
    <location>
        <begin position="1"/>
        <end position="624"/>
    </location>
</feature>
<reference evidence="6" key="2">
    <citation type="submission" date="2025-08" db="UniProtKB">
        <authorList>
            <consortium name="RefSeq"/>
        </authorList>
    </citation>
    <scope>IDENTIFICATION</scope>
    <source>
        <tissue evidence="6">Leaf</tissue>
    </source>
</reference>
<feature type="compositionally biased region" description="Basic and acidic residues" evidence="1">
    <location>
        <begin position="48"/>
        <end position="57"/>
    </location>
</feature>
<feature type="compositionally biased region" description="Basic residues" evidence="1">
    <location>
        <begin position="28"/>
        <end position="40"/>
    </location>
</feature>